<evidence type="ECO:0000259" key="2">
    <source>
        <dbReference type="Pfam" id="PF03816"/>
    </source>
</evidence>
<evidence type="ECO:0000256" key="1">
    <source>
        <dbReference type="ARBA" id="ARBA00006068"/>
    </source>
</evidence>
<dbReference type="Proteomes" id="UP000287247">
    <property type="component" value="Unassembled WGS sequence"/>
</dbReference>
<organism evidence="4 5">
    <name type="scientific">Aphanothece sacrum FPU1</name>
    <dbReference type="NCBI Taxonomy" id="1920663"/>
    <lineage>
        <taxon>Bacteria</taxon>
        <taxon>Bacillati</taxon>
        <taxon>Cyanobacteriota</taxon>
        <taxon>Cyanophyceae</taxon>
        <taxon>Oscillatoriophycideae</taxon>
        <taxon>Chroococcales</taxon>
        <taxon>Aphanothecaceae</taxon>
        <taxon>Aphanothece</taxon>
    </lineage>
</organism>
<dbReference type="PANTHER" id="PTHR33392:SF6">
    <property type="entry name" value="POLYISOPRENYL-TEICHOIC ACID--PEPTIDOGLYCAN TEICHOIC ACID TRANSFERASE TAGU"/>
    <property type="match status" value="1"/>
</dbReference>
<evidence type="ECO:0000259" key="3">
    <source>
        <dbReference type="Pfam" id="PF13399"/>
    </source>
</evidence>
<dbReference type="NCBIfam" id="TIGR00350">
    <property type="entry name" value="lytR_cpsA_psr"/>
    <property type="match status" value="1"/>
</dbReference>
<dbReference type="InterPro" id="IPR050922">
    <property type="entry name" value="LytR/CpsA/Psr_CW_biosynth"/>
</dbReference>
<dbReference type="InterPro" id="IPR027381">
    <property type="entry name" value="LytR/CpsA/Psr_C"/>
</dbReference>
<evidence type="ECO:0000313" key="5">
    <source>
        <dbReference type="Proteomes" id="UP000287247"/>
    </source>
</evidence>
<feature type="domain" description="LytR/CpsA/Psr regulator C-terminal" evidence="3">
    <location>
        <begin position="342"/>
        <end position="428"/>
    </location>
</feature>
<dbReference type="EMBL" id="BDQK01000014">
    <property type="protein sequence ID" value="GBF81922.1"/>
    <property type="molecule type" value="Genomic_DNA"/>
</dbReference>
<evidence type="ECO:0000313" key="4">
    <source>
        <dbReference type="EMBL" id="GBF81922.1"/>
    </source>
</evidence>
<comment type="caution">
    <text evidence="4">The sequence shown here is derived from an EMBL/GenBank/DDBJ whole genome shotgun (WGS) entry which is preliminary data.</text>
</comment>
<sequence>MFLIGLGLTGVSLLSATAGAIIAVSLSATPLRQSKLTADEAKVFSQDQTISYKNLQLPELSRPVNVLVLGVKVLTSDVDDIPQDNLGYQALVNSFKGLSDTMLLLRFDSNTKKLTVLSIPRDTQATINVGKRTQKINEANYNGGPALAAEAVSELLAGVPIDRYVRVNVQGVEKVIDALGGVNVYVPKDMKYQDDSQHLYINLKKGEQHLDGPKAVGFLRFRHDRYGDIGRVQRQQMLMRALVEQSLKPQTLLKMPEILSVIASHIDTNLSLEELLALTGFASQSKRADVKMLMLPGGFSGDGKHEISYWLPNPVQIQHMVAEHFSYGQDEFTPVESDPTRLRIAIQDSTENPEAVRQMVNLLREAGYGRVFISDQWSEPVENTRILAQSGDDMGASALRATLGIGEILVESTGTLSSDITIVLGKDWEQHQPSSTIPYKKTSVTTSYP</sequence>
<keyword evidence="5" id="KW-1185">Reference proteome</keyword>
<reference evidence="5" key="1">
    <citation type="submission" date="2017-05" db="EMBL/GenBank/DDBJ databases">
        <title>Physiological properties and genetic analysis related to exopolysaccharide production of fresh-water unicellular cyanobacterium Aphanothece sacrum, Suizenji Nori, that has been cultured as a food source in Japan.</title>
        <authorList>
            <person name="Kanesaki Y."/>
            <person name="Yoshikawa S."/>
            <person name="Ohki K."/>
        </authorList>
    </citation>
    <scope>NUCLEOTIDE SEQUENCE [LARGE SCALE GENOMIC DNA]</scope>
    <source>
        <strain evidence="5">FPU1</strain>
    </source>
</reference>
<name>A0A401IKZ0_APHSA</name>
<comment type="similarity">
    <text evidence="1">Belongs to the LytR/CpsA/Psr (LCP) family.</text>
</comment>
<dbReference type="PANTHER" id="PTHR33392">
    <property type="entry name" value="POLYISOPRENYL-TEICHOIC ACID--PEPTIDOGLYCAN TEICHOIC ACID TRANSFERASE TAGU"/>
    <property type="match status" value="1"/>
</dbReference>
<protein>
    <submittedName>
        <fullName evidence="4">Cell envelope-related transcriptional attenuator</fullName>
    </submittedName>
</protein>
<dbReference type="Pfam" id="PF03816">
    <property type="entry name" value="LytR_cpsA_psr"/>
    <property type="match status" value="1"/>
</dbReference>
<feature type="domain" description="Cell envelope-related transcriptional attenuator" evidence="2">
    <location>
        <begin position="99"/>
        <end position="246"/>
    </location>
</feature>
<proteinExistence type="inferred from homology"/>
<dbReference type="Pfam" id="PF13399">
    <property type="entry name" value="LytR_C"/>
    <property type="match status" value="1"/>
</dbReference>
<dbReference type="InterPro" id="IPR004474">
    <property type="entry name" value="LytR_CpsA_psr"/>
</dbReference>
<accession>A0A401IKZ0</accession>
<gene>
    <name evidence="4" type="ORF">AsFPU1_3344</name>
</gene>
<dbReference type="AlphaFoldDB" id="A0A401IKZ0"/>
<dbReference type="Gene3D" id="3.40.630.190">
    <property type="entry name" value="LCP protein"/>
    <property type="match status" value="1"/>
</dbReference>